<dbReference type="Pfam" id="PF02405">
    <property type="entry name" value="MlaE"/>
    <property type="match status" value="1"/>
</dbReference>
<dbReference type="Proteomes" id="UP000094053">
    <property type="component" value="Unassembled WGS sequence"/>
</dbReference>
<gene>
    <name evidence="2" type="ORF">BHQ18_21905</name>
</gene>
<comment type="caution">
    <text evidence="2">The sequence shown here is derived from an EMBL/GenBank/DDBJ whole genome shotgun (WGS) entry which is preliminary data.</text>
</comment>
<accession>A0A1E3RDP5</accession>
<dbReference type="InterPro" id="IPR030802">
    <property type="entry name" value="Permease_MalE"/>
</dbReference>
<keyword evidence="3" id="KW-1185">Reference proteome</keyword>
<keyword evidence="1" id="KW-1133">Transmembrane helix</keyword>
<reference evidence="3" key="1">
    <citation type="submission" date="2016-09" db="EMBL/GenBank/DDBJ databases">
        <authorList>
            <person name="Greninger A.L."/>
            <person name="Jerome K.R."/>
            <person name="Mcnair B."/>
            <person name="Wallis C."/>
            <person name="Fang F."/>
        </authorList>
    </citation>
    <scope>NUCLEOTIDE SEQUENCE [LARGE SCALE GENOMIC DNA]</scope>
    <source>
        <strain evidence="3">M6</strain>
    </source>
</reference>
<dbReference type="PANTHER" id="PTHR30188">
    <property type="entry name" value="ABC TRANSPORTER PERMEASE PROTEIN-RELATED"/>
    <property type="match status" value="1"/>
</dbReference>
<feature type="transmembrane region" description="Helical" evidence="1">
    <location>
        <begin position="90"/>
        <end position="108"/>
    </location>
</feature>
<organism evidence="2 3">
    <name type="scientific">Mycolicibacterium flavescens</name>
    <name type="common">Mycobacterium flavescens</name>
    <dbReference type="NCBI Taxonomy" id="1776"/>
    <lineage>
        <taxon>Bacteria</taxon>
        <taxon>Bacillati</taxon>
        <taxon>Actinomycetota</taxon>
        <taxon>Actinomycetes</taxon>
        <taxon>Mycobacteriales</taxon>
        <taxon>Mycobacteriaceae</taxon>
        <taxon>Mycolicibacterium</taxon>
    </lineage>
</organism>
<dbReference type="EMBL" id="MIHA01000018">
    <property type="protein sequence ID" value="ODQ87954.1"/>
    <property type="molecule type" value="Genomic_DNA"/>
</dbReference>
<keyword evidence="1" id="KW-0812">Transmembrane</keyword>
<dbReference type="OrthoDB" id="3745645at2"/>
<keyword evidence="1" id="KW-0472">Membrane</keyword>
<feature type="transmembrane region" description="Helical" evidence="1">
    <location>
        <begin position="214"/>
        <end position="235"/>
    </location>
</feature>
<name>A0A1E3RDP5_MYCFV</name>
<protein>
    <submittedName>
        <fullName evidence="2">ABC transporter permease</fullName>
    </submittedName>
</protein>
<dbReference type="AlphaFoldDB" id="A0A1E3RDP5"/>
<dbReference type="PANTHER" id="PTHR30188:SF13">
    <property type="entry name" value="CONSERVED HYPOTHETICAL INTEGRAL MEMBRANE PROTEIN YRBE3B"/>
    <property type="match status" value="1"/>
</dbReference>
<feature type="transmembrane region" description="Helical" evidence="1">
    <location>
        <begin position="55"/>
        <end position="78"/>
    </location>
</feature>
<feature type="transmembrane region" description="Helical" evidence="1">
    <location>
        <begin position="114"/>
        <end position="134"/>
    </location>
</feature>
<feature type="transmembrane region" description="Helical" evidence="1">
    <location>
        <begin position="256"/>
        <end position="276"/>
    </location>
</feature>
<evidence type="ECO:0000313" key="3">
    <source>
        <dbReference type="Proteomes" id="UP000094053"/>
    </source>
</evidence>
<dbReference type="GO" id="GO:0005548">
    <property type="term" value="F:phospholipid transporter activity"/>
    <property type="evidence" value="ECO:0007669"/>
    <property type="project" value="TreeGrafter"/>
</dbReference>
<feature type="transmembrane region" description="Helical" evidence="1">
    <location>
        <begin position="164"/>
        <end position="185"/>
    </location>
</feature>
<evidence type="ECO:0000256" key="1">
    <source>
        <dbReference type="SAM" id="Phobius"/>
    </source>
</evidence>
<proteinExistence type="predicted"/>
<dbReference type="STRING" id="1776.BHQ18_21905"/>
<sequence>MSAPARPFLPRVQNSTRPLVNGWNRTGEQVQFFVKTIVGTKDVWIYYRVELLRQIAQMSLGVGAMALIGGTIVVVAFLSSQVGSLVAIQVYGSLANVGIEALTGFASAYVNTRLAGPVIVGIAMAATIGAGATAQLGAMRINEEIDALEVIGVRSIPYLCSTRLVAGVALSIPLYCLGMLAAWTATKLGTILSYGQSTGVYDHYFNTFLNPMDVILSFVQAIGMATIVMLIHTYYGYTASGGPAGVGAAVGRGVRASLVAVIFVLLFVAMGIYGQAGGLNISG</sequence>
<evidence type="ECO:0000313" key="2">
    <source>
        <dbReference type="EMBL" id="ODQ87954.1"/>
    </source>
</evidence>
<dbReference type="RefSeq" id="WP_069415741.1">
    <property type="nucleotide sequence ID" value="NZ_JACKUL010000028.1"/>
</dbReference>
<dbReference type="GO" id="GO:0043190">
    <property type="term" value="C:ATP-binding cassette (ABC) transporter complex"/>
    <property type="evidence" value="ECO:0007669"/>
    <property type="project" value="InterPro"/>
</dbReference>